<dbReference type="SUPFAM" id="SSF51905">
    <property type="entry name" value="FAD/NAD(P)-binding domain"/>
    <property type="match status" value="1"/>
</dbReference>
<dbReference type="PANTHER" id="PTHR43098:SF5">
    <property type="entry name" value="DUAL-FUNCTIONAL MONOOXYGENASE_METHYLTRANSFERASE PSOF"/>
    <property type="match status" value="1"/>
</dbReference>
<evidence type="ECO:0000256" key="2">
    <source>
        <dbReference type="ARBA" id="ARBA00022827"/>
    </source>
</evidence>
<gene>
    <name evidence="5" type="ORF">DNG_07032</name>
</gene>
<evidence type="ECO:0000256" key="3">
    <source>
        <dbReference type="ARBA" id="ARBA00022857"/>
    </source>
</evidence>
<sequence>MTVPVHVDALVVGAGVGGIYATHLLTRVGLSVKCIDNAGDVGGAWYLNRYPGTMSDTETYLYRYSWDKEDLQTYPWTHHYALRGFRNEM</sequence>
<dbReference type="Proteomes" id="UP001187682">
    <property type="component" value="Unassembled WGS sequence"/>
</dbReference>
<dbReference type="PANTHER" id="PTHR43098">
    <property type="entry name" value="L-ORNITHINE N(5)-MONOOXYGENASE-RELATED"/>
    <property type="match status" value="1"/>
</dbReference>
<accession>A0AAE8N3U8</accession>
<keyword evidence="4" id="KW-0560">Oxidoreductase</keyword>
<dbReference type="EMBL" id="ONZQ02000010">
    <property type="protein sequence ID" value="SPO04347.1"/>
    <property type="molecule type" value="Genomic_DNA"/>
</dbReference>
<keyword evidence="1" id="KW-0285">Flavoprotein</keyword>
<dbReference type="InterPro" id="IPR050775">
    <property type="entry name" value="FAD-binding_Monooxygenases"/>
</dbReference>
<proteinExistence type="predicted"/>
<comment type="caution">
    <text evidence="5">The sequence shown here is derived from an EMBL/GenBank/DDBJ whole genome shotgun (WGS) entry which is preliminary data.</text>
</comment>
<evidence type="ECO:0000256" key="1">
    <source>
        <dbReference type="ARBA" id="ARBA00022630"/>
    </source>
</evidence>
<dbReference type="InterPro" id="IPR036188">
    <property type="entry name" value="FAD/NAD-bd_sf"/>
</dbReference>
<evidence type="ECO:0000313" key="5">
    <source>
        <dbReference type="EMBL" id="SPO04347.1"/>
    </source>
</evidence>
<organism evidence="5 6">
    <name type="scientific">Cephalotrichum gorgonifer</name>
    <dbReference type="NCBI Taxonomy" id="2041049"/>
    <lineage>
        <taxon>Eukaryota</taxon>
        <taxon>Fungi</taxon>
        <taxon>Dikarya</taxon>
        <taxon>Ascomycota</taxon>
        <taxon>Pezizomycotina</taxon>
        <taxon>Sordariomycetes</taxon>
        <taxon>Hypocreomycetidae</taxon>
        <taxon>Microascales</taxon>
        <taxon>Microascaceae</taxon>
        <taxon>Cephalotrichum</taxon>
    </lineage>
</organism>
<protein>
    <recommendedName>
        <fullName evidence="7">Cyclohexanone monooxygenase</fullName>
    </recommendedName>
</protein>
<keyword evidence="6" id="KW-1185">Reference proteome</keyword>
<keyword evidence="2" id="KW-0274">FAD</keyword>
<evidence type="ECO:0000256" key="4">
    <source>
        <dbReference type="ARBA" id="ARBA00023002"/>
    </source>
</evidence>
<keyword evidence="3" id="KW-0521">NADP</keyword>
<dbReference type="Pfam" id="PF13450">
    <property type="entry name" value="NAD_binding_8"/>
    <property type="match status" value="1"/>
</dbReference>
<reference evidence="5" key="1">
    <citation type="submission" date="2018-03" db="EMBL/GenBank/DDBJ databases">
        <authorList>
            <person name="Guldener U."/>
        </authorList>
    </citation>
    <scope>NUCLEOTIDE SEQUENCE</scope>
</reference>
<name>A0AAE8N3U8_9PEZI</name>
<dbReference type="AlphaFoldDB" id="A0AAE8N3U8"/>
<evidence type="ECO:0008006" key="7">
    <source>
        <dbReference type="Google" id="ProtNLM"/>
    </source>
</evidence>
<dbReference type="Gene3D" id="3.50.50.60">
    <property type="entry name" value="FAD/NAD(P)-binding domain"/>
    <property type="match status" value="1"/>
</dbReference>
<dbReference type="GO" id="GO:0016491">
    <property type="term" value="F:oxidoreductase activity"/>
    <property type="evidence" value="ECO:0007669"/>
    <property type="project" value="UniProtKB-KW"/>
</dbReference>
<evidence type="ECO:0000313" key="6">
    <source>
        <dbReference type="Proteomes" id="UP001187682"/>
    </source>
</evidence>